<dbReference type="InterPro" id="IPR052563">
    <property type="entry name" value="FliK"/>
</dbReference>
<feature type="region of interest" description="Disordered" evidence="1">
    <location>
        <begin position="310"/>
        <end position="366"/>
    </location>
</feature>
<dbReference type="EMBL" id="CP140153">
    <property type="protein sequence ID" value="WQH15977.1"/>
    <property type="molecule type" value="Genomic_DNA"/>
</dbReference>
<keyword evidence="3" id="KW-0282">Flagellum</keyword>
<dbReference type="InterPro" id="IPR021136">
    <property type="entry name" value="Flagellar_hook_control-like_C"/>
</dbReference>
<evidence type="ECO:0000313" key="4">
    <source>
        <dbReference type="Proteomes" id="UP001327459"/>
    </source>
</evidence>
<keyword evidence="3" id="KW-0966">Cell projection</keyword>
<dbReference type="InterPro" id="IPR038610">
    <property type="entry name" value="FliK-like_C_sf"/>
</dbReference>
<sequence>MSQIGEGKATIESLGRLLGNADGKAGRLAAGLGGSTGREEFARLMASAQGRFKADGEGGLSRGAAAAPESLAAAEQGVGGRGGDLEQALAGLADQLAQLRDALAGRSQGLAQSGENTATEMAGDIQSALDELAGLLDGRGGRLNGAPADGRALGQRDGSGNHLSITADGDWRGGDGGIDGLAGGSSEPAGGGRDDLMAGLGDQLNELADALTQLRQSTDNAGSPSSQAWQGLAERLAALREGLADAQSESGAMPAGLLGQLQALEQVVRRAESAASGEARGAQGLAASQGEAHTSWDGFLRFAENGRRSAGSSESTRLVGGAGGEAARDADWTGGPVSAALGLTGREPSQTQRERAPLTHWSSLNGLEGRQARSEAELASGNAQTTSAGLGASAASMSSGGSPAGGIFTGQAAAGTPNPQMPAQLGQQVQWMVGKGISKASIELRPADLGPLKIAIETQGDETRIALTASNATAQGLLEQQLPRLKEWLQEAGLANSEVEVDLGQESDFGQQLADADDEGQGGAGGQAGDGTQAGQTAMMGADGTDGLDEESTQGRLVLDLFA</sequence>
<evidence type="ECO:0000313" key="3">
    <source>
        <dbReference type="EMBL" id="WQH15977.1"/>
    </source>
</evidence>
<feature type="compositionally biased region" description="Gly residues" evidence="1">
    <location>
        <begin position="174"/>
        <end position="183"/>
    </location>
</feature>
<dbReference type="RefSeq" id="WP_322520998.1">
    <property type="nucleotide sequence ID" value="NZ_CP140153.1"/>
</dbReference>
<dbReference type="PANTHER" id="PTHR37533:SF2">
    <property type="entry name" value="FLAGELLAR HOOK-LENGTH CONTROL PROTEIN"/>
    <property type="match status" value="1"/>
</dbReference>
<dbReference type="PANTHER" id="PTHR37533">
    <property type="entry name" value="FLAGELLAR HOOK-LENGTH CONTROL PROTEIN"/>
    <property type="match status" value="1"/>
</dbReference>
<keyword evidence="3" id="KW-0969">Cilium</keyword>
<feature type="region of interest" description="Disordered" evidence="1">
    <location>
        <begin position="513"/>
        <end position="554"/>
    </location>
</feature>
<dbReference type="Proteomes" id="UP001327459">
    <property type="component" value="Chromosome"/>
</dbReference>
<evidence type="ECO:0000259" key="2">
    <source>
        <dbReference type="Pfam" id="PF02120"/>
    </source>
</evidence>
<dbReference type="Pfam" id="PF02120">
    <property type="entry name" value="Flg_hook"/>
    <property type="match status" value="1"/>
</dbReference>
<organism evidence="3 4">
    <name type="scientific">Guyparkeria halophila</name>
    <dbReference type="NCBI Taxonomy" id="47960"/>
    <lineage>
        <taxon>Bacteria</taxon>
        <taxon>Pseudomonadati</taxon>
        <taxon>Pseudomonadota</taxon>
        <taxon>Gammaproteobacteria</taxon>
        <taxon>Chromatiales</taxon>
        <taxon>Thioalkalibacteraceae</taxon>
        <taxon>Guyparkeria</taxon>
    </lineage>
</organism>
<keyword evidence="4" id="KW-1185">Reference proteome</keyword>
<dbReference type="CDD" id="cd17470">
    <property type="entry name" value="T3SS_Flik_C"/>
    <property type="match status" value="1"/>
</dbReference>
<gene>
    <name evidence="3" type="ORF">SR882_09445</name>
</gene>
<feature type="domain" description="Flagellar hook-length control protein-like C-terminal" evidence="2">
    <location>
        <begin position="427"/>
        <end position="508"/>
    </location>
</feature>
<proteinExistence type="predicted"/>
<reference evidence="3 4" key="1">
    <citation type="submission" date="2023-11" db="EMBL/GenBank/DDBJ databases">
        <title>MicrobeMod: A computational toolkit for identifying prokaryotic methylation and restriction-modification with nanopore sequencing.</title>
        <authorList>
            <person name="Crits-Christoph A."/>
            <person name="Kang S.C."/>
            <person name="Lee H."/>
            <person name="Ostrov N."/>
        </authorList>
    </citation>
    <scope>NUCLEOTIDE SEQUENCE [LARGE SCALE GENOMIC DNA]</scope>
    <source>
        <strain evidence="3 4">ATCC 49870</strain>
    </source>
</reference>
<protein>
    <submittedName>
        <fullName evidence="3">Flagellar hook-length control protein FliK</fullName>
    </submittedName>
</protein>
<feature type="region of interest" description="Disordered" evidence="1">
    <location>
        <begin position="146"/>
        <end position="199"/>
    </location>
</feature>
<evidence type="ECO:0000256" key="1">
    <source>
        <dbReference type="SAM" id="MobiDB-lite"/>
    </source>
</evidence>
<dbReference type="Gene3D" id="3.30.750.140">
    <property type="match status" value="1"/>
</dbReference>
<name>A0ABZ0YXE9_9GAMM</name>
<accession>A0ABZ0YXE9</accession>